<dbReference type="EMBL" id="RCZC01000002">
    <property type="protein sequence ID" value="TPG54637.1"/>
    <property type="molecule type" value="Genomic_DNA"/>
</dbReference>
<dbReference type="InterPro" id="IPR007712">
    <property type="entry name" value="RelE/ParE_toxin"/>
</dbReference>
<dbReference type="Pfam" id="PF05016">
    <property type="entry name" value="ParE_toxin"/>
    <property type="match status" value="1"/>
</dbReference>
<dbReference type="PANTHER" id="PTHR33755">
    <property type="entry name" value="TOXIN PARE1-RELATED"/>
    <property type="match status" value="1"/>
</dbReference>
<evidence type="ECO:0000313" key="4">
    <source>
        <dbReference type="Proteomes" id="UP000319931"/>
    </source>
</evidence>
<evidence type="ECO:0000313" key="3">
    <source>
        <dbReference type="EMBL" id="TPG54637.1"/>
    </source>
</evidence>
<comment type="similarity">
    <text evidence="1">Belongs to the RelE toxin family.</text>
</comment>
<protein>
    <submittedName>
        <fullName evidence="3">Type II toxin-antitoxin system RelE/ParE family toxin</fullName>
    </submittedName>
</protein>
<keyword evidence="4" id="KW-1185">Reference proteome</keyword>
<dbReference type="OrthoDB" id="121597at2"/>
<keyword evidence="2" id="KW-1277">Toxin-antitoxin system</keyword>
<dbReference type="Proteomes" id="UP000319931">
    <property type="component" value="Unassembled WGS sequence"/>
</dbReference>
<dbReference type="NCBIfam" id="TIGR02385">
    <property type="entry name" value="RelE_StbE"/>
    <property type="match status" value="1"/>
</dbReference>
<dbReference type="Gene3D" id="3.30.2310.20">
    <property type="entry name" value="RelE-like"/>
    <property type="match status" value="1"/>
</dbReference>
<dbReference type="RefSeq" id="WP_140849786.1">
    <property type="nucleotide sequence ID" value="NZ_RCZC01000002.1"/>
</dbReference>
<dbReference type="InterPro" id="IPR051803">
    <property type="entry name" value="TA_system_RelE-like_toxin"/>
</dbReference>
<sequence length="90" mass="10514">MRLVWRAKAQRDFDSIVDYIAKRNPAAAERLDALIQRSVELLVSHPFMHRAGRIPETREAVVHPNYIVVYRVHNEVITIIAVLHTRQDYP</sequence>
<comment type="caution">
    <text evidence="3">The sequence shown here is derived from an EMBL/GenBank/DDBJ whole genome shotgun (WGS) entry which is preliminary data.</text>
</comment>
<accession>A0A502FYB9</accession>
<reference evidence="3 4" key="1">
    <citation type="journal article" date="2019" name="Environ. Microbiol.">
        <title>Species interactions and distinct microbial communities in high Arctic permafrost affected cryosols are associated with the CH4 and CO2 gas fluxes.</title>
        <authorList>
            <person name="Altshuler I."/>
            <person name="Hamel J."/>
            <person name="Turney S."/>
            <person name="Magnuson E."/>
            <person name="Levesque R."/>
            <person name="Greer C."/>
            <person name="Whyte L.G."/>
        </authorList>
    </citation>
    <scope>NUCLEOTIDE SEQUENCE [LARGE SCALE GENOMIC DNA]</scope>
    <source>
        <strain evidence="3 4">E6.1</strain>
    </source>
</reference>
<evidence type="ECO:0000256" key="2">
    <source>
        <dbReference type="ARBA" id="ARBA00022649"/>
    </source>
</evidence>
<dbReference type="InterPro" id="IPR035093">
    <property type="entry name" value="RelE/ParE_toxin_dom_sf"/>
</dbReference>
<proteinExistence type="inferred from homology"/>
<gene>
    <name evidence="3" type="ORF">EAH76_08365</name>
</gene>
<evidence type="ECO:0000256" key="1">
    <source>
        <dbReference type="ARBA" id="ARBA00006226"/>
    </source>
</evidence>
<organism evidence="3 4">
    <name type="scientific">Sphingomonas glacialis</name>
    <dbReference type="NCBI Taxonomy" id="658225"/>
    <lineage>
        <taxon>Bacteria</taxon>
        <taxon>Pseudomonadati</taxon>
        <taxon>Pseudomonadota</taxon>
        <taxon>Alphaproteobacteria</taxon>
        <taxon>Sphingomonadales</taxon>
        <taxon>Sphingomonadaceae</taxon>
        <taxon>Sphingomonas</taxon>
    </lineage>
</organism>
<dbReference type="AlphaFoldDB" id="A0A502FYB9"/>
<name>A0A502FYB9_9SPHN</name>